<keyword evidence="6 7" id="KW-0472">Membrane</keyword>
<evidence type="ECO:0000256" key="1">
    <source>
        <dbReference type="ARBA" id="ARBA00004651"/>
    </source>
</evidence>
<dbReference type="CDD" id="cd06261">
    <property type="entry name" value="TM_PBP2"/>
    <property type="match status" value="1"/>
</dbReference>
<evidence type="ECO:0000256" key="7">
    <source>
        <dbReference type="SAM" id="Phobius"/>
    </source>
</evidence>
<protein>
    <submittedName>
        <fullName evidence="9">Carbohydrate ABC transporter permease</fullName>
    </submittedName>
</protein>
<evidence type="ECO:0000256" key="5">
    <source>
        <dbReference type="ARBA" id="ARBA00022989"/>
    </source>
</evidence>
<dbReference type="EMBL" id="JASKHM010000006">
    <property type="protein sequence ID" value="MEQ4483241.1"/>
    <property type="molecule type" value="Genomic_DNA"/>
</dbReference>
<feature type="transmembrane region" description="Helical" evidence="7">
    <location>
        <begin position="12"/>
        <end position="31"/>
    </location>
</feature>
<dbReference type="SUPFAM" id="SSF161098">
    <property type="entry name" value="MetI-like"/>
    <property type="match status" value="1"/>
</dbReference>
<keyword evidence="5 7" id="KW-1133">Transmembrane helix</keyword>
<dbReference type="InterPro" id="IPR000515">
    <property type="entry name" value="MetI-like"/>
</dbReference>
<comment type="caution">
    <text evidence="9">The sequence shown here is derived from an EMBL/GenBank/DDBJ whole genome shotgun (WGS) entry which is preliminary data.</text>
</comment>
<dbReference type="PANTHER" id="PTHR43744:SF9">
    <property type="entry name" value="POLYGALACTURONAN_RHAMNOGALACTURONAN TRANSPORT SYSTEM PERMEASE PROTEIN YTCP"/>
    <property type="match status" value="1"/>
</dbReference>
<dbReference type="Gene3D" id="1.10.3720.10">
    <property type="entry name" value="MetI-like"/>
    <property type="match status" value="1"/>
</dbReference>
<evidence type="ECO:0000256" key="6">
    <source>
        <dbReference type="ARBA" id="ARBA00023136"/>
    </source>
</evidence>
<evidence type="ECO:0000313" key="9">
    <source>
        <dbReference type="EMBL" id="MEQ4483241.1"/>
    </source>
</evidence>
<keyword evidence="4 7" id="KW-0812">Transmembrane</keyword>
<gene>
    <name evidence="9" type="ORF">QJS35_12645</name>
</gene>
<keyword evidence="10" id="KW-1185">Reference proteome</keyword>
<evidence type="ECO:0000259" key="8">
    <source>
        <dbReference type="PROSITE" id="PS50928"/>
    </source>
</evidence>
<dbReference type="InterPro" id="IPR035906">
    <property type="entry name" value="MetI-like_sf"/>
</dbReference>
<feature type="transmembrane region" description="Helical" evidence="7">
    <location>
        <begin position="138"/>
        <end position="158"/>
    </location>
</feature>
<keyword evidence="3" id="KW-1003">Cell membrane</keyword>
<dbReference type="PANTHER" id="PTHR43744">
    <property type="entry name" value="ABC TRANSPORTER PERMEASE PROTEIN MG189-RELATED-RELATED"/>
    <property type="match status" value="1"/>
</dbReference>
<dbReference type="PROSITE" id="PS50928">
    <property type="entry name" value="ABC_TM1"/>
    <property type="match status" value="1"/>
</dbReference>
<organism evidence="9 10">
    <name type="scientific">Cohnella silvisoli</name>
    <dbReference type="NCBI Taxonomy" id="2873699"/>
    <lineage>
        <taxon>Bacteria</taxon>
        <taxon>Bacillati</taxon>
        <taxon>Bacillota</taxon>
        <taxon>Bacilli</taxon>
        <taxon>Bacillales</taxon>
        <taxon>Paenibacillaceae</taxon>
        <taxon>Cohnella</taxon>
    </lineage>
</organism>
<name>A0ABV1KTD6_9BACL</name>
<feature type="transmembrane region" description="Helical" evidence="7">
    <location>
        <begin position="70"/>
        <end position="94"/>
    </location>
</feature>
<keyword evidence="2" id="KW-0813">Transport</keyword>
<feature type="transmembrane region" description="Helical" evidence="7">
    <location>
        <begin position="257"/>
        <end position="278"/>
    </location>
</feature>
<dbReference type="RefSeq" id="WP_232184379.1">
    <property type="nucleotide sequence ID" value="NZ_JAIOAP010000002.1"/>
</dbReference>
<feature type="domain" description="ABC transmembrane type-1" evidence="8">
    <location>
        <begin position="71"/>
        <end position="278"/>
    </location>
</feature>
<dbReference type="Proteomes" id="UP001493487">
    <property type="component" value="Unassembled WGS sequence"/>
</dbReference>
<evidence type="ECO:0000256" key="2">
    <source>
        <dbReference type="ARBA" id="ARBA00022448"/>
    </source>
</evidence>
<evidence type="ECO:0000313" key="10">
    <source>
        <dbReference type="Proteomes" id="UP001493487"/>
    </source>
</evidence>
<sequence length="293" mass="33069">MRVKSIAFHSINYVLFGSFAFICIYPFYYLLLVSVSNSDAVSSGLVVLWPSGFNVEAYKRVFVYKGITEAFFISVSRALAGTVVTLFFSSMFAYVLTKKELFGRVFMYRSTVFALYISAGLIPWFITMKQLGLADNYLLYILPTAISPFLLILIKTYLEQISPHLEESAMMDGAGYFTVFMWIMMPVSVPVLAAVGVFSAVTQWNSWQDNFYLVNNPHLQTIQLILINFLREADAFSNPANMNDLLANASRQRISPFSLKTTIAVVSIVPVMLFYPFLQRYFVKGIMVGAIKG</sequence>
<comment type="subcellular location">
    <subcellularLocation>
        <location evidence="1">Cell membrane</location>
        <topology evidence="1">Multi-pass membrane protein</topology>
    </subcellularLocation>
</comment>
<proteinExistence type="predicted"/>
<reference evidence="9 10" key="1">
    <citation type="journal article" date="2023" name="Genome Announc.">
        <title>Pan-Genome Analyses of the Genus Cohnella and Proposal of the Novel Species Cohnella silvisoli sp. nov., Isolated from Forest Soil.</title>
        <authorList>
            <person name="Wang C."/>
            <person name="Mao L."/>
            <person name="Bao G."/>
            <person name="Zhu H."/>
        </authorList>
    </citation>
    <scope>NUCLEOTIDE SEQUENCE [LARGE SCALE GENOMIC DNA]</scope>
    <source>
        <strain evidence="9 10">NL03-T5-1</strain>
    </source>
</reference>
<accession>A0ABV1KTD6</accession>
<evidence type="ECO:0000256" key="4">
    <source>
        <dbReference type="ARBA" id="ARBA00022692"/>
    </source>
</evidence>
<feature type="transmembrane region" description="Helical" evidence="7">
    <location>
        <begin position="106"/>
        <end position="126"/>
    </location>
</feature>
<evidence type="ECO:0000256" key="3">
    <source>
        <dbReference type="ARBA" id="ARBA00022475"/>
    </source>
</evidence>
<feature type="transmembrane region" description="Helical" evidence="7">
    <location>
        <begin position="179"/>
        <end position="201"/>
    </location>
</feature>